<organism evidence="1 2">
    <name type="scientific">Oculimacula yallundae</name>
    <dbReference type="NCBI Taxonomy" id="86028"/>
    <lineage>
        <taxon>Eukaryota</taxon>
        <taxon>Fungi</taxon>
        <taxon>Dikarya</taxon>
        <taxon>Ascomycota</taxon>
        <taxon>Pezizomycotina</taxon>
        <taxon>Leotiomycetes</taxon>
        <taxon>Helotiales</taxon>
        <taxon>Ploettnerulaceae</taxon>
        <taxon>Oculimacula</taxon>
    </lineage>
</organism>
<proteinExistence type="predicted"/>
<dbReference type="SUPFAM" id="SSF52540">
    <property type="entry name" value="P-loop containing nucleoside triphosphate hydrolases"/>
    <property type="match status" value="1"/>
</dbReference>
<accession>A0ABR4C7X2</accession>
<protein>
    <submittedName>
        <fullName evidence="1">Uncharacterized protein</fullName>
    </submittedName>
</protein>
<sequence length="216" mass="24342">MSTTEPPSQAMPSKLPCVLLLNGFPGVGKLTTAKVLTSKLQSHQIPHRLIDNHLLIDPVLAIEPDRNEAHYTLRKEFRTLAMTGLARLPYDTTIIWTAALATSHAPTQWNDVDQLREYLTFAEDRGVMLVFVNIVCDLLSNCKRVTERKETSEKVKLFDADVLTGIRRDTELLSREVAEECAGEGEGRMMFFELDNSGLDVEEGADQILRFLRENL</sequence>
<dbReference type="InterPro" id="IPR027417">
    <property type="entry name" value="P-loop_NTPase"/>
</dbReference>
<evidence type="ECO:0000313" key="2">
    <source>
        <dbReference type="Proteomes" id="UP001595075"/>
    </source>
</evidence>
<evidence type="ECO:0000313" key="1">
    <source>
        <dbReference type="EMBL" id="KAL2066013.1"/>
    </source>
</evidence>
<dbReference type="EMBL" id="JAZHXI010000011">
    <property type="protein sequence ID" value="KAL2066013.1"/>
    <property type="molecule type" value="Genomic_DNA"/>
</dbReference>
<reference evidence="1 2" key="1">
    <citation type="journal article" date="2024" name="Commun. Biol.">
        <title>Comparative genomic analysis of thermophilic fungi reveals convergent evolutionary adaptations and gene losses.</title>
        <authorList>
            <person name="Steindorff A.S."/>
            <person name="Aguilar-Pontes M.V."/>
            <person name="Robinson A.J."/>
            <person name="Andreopoulos B."/>
            <person name="LaButti K."/>
            <person name="Kuo A."/>
            <person name="Mondo S."/>
            <person name="Riley R."/>
            <person name="Otillar R."/>
            <person name="Haridas S."/>
            <person name="Lipzen A."/>
            <person name="Grimwood J."/>
            <person name="Schmutz J."/>
            <person name="Clum A."/>
            <person name="Reid I.D."/>
            <person name="Moisan M.C."/>
            <person name="Butler G."/>
            <person name="Nguyen T.T.M."/>
            <person name="Dewar K."/>
            <person name="Conant G."/>
            <person name="Drula E."/>
            <person name="Henrissat B."/>
            <person name="Hansel C."/>
            <person name="Singer S."/>
            <person name="Hutchinson M.I."/>
            <person name="de Vries R.P."/>
            <person name="Natvig D.O."/>
            <person name="Powell A.J."/>
            <person name="Tsang A."/>
            <person name="Grigoriev I.V."/>
        </authorList>
    </citation>
    <scope>NUCLEOTIDE SEQUENCE [LARGE SCALE GENOMIC DNA]</scope>
    <source>
        <strain evidence="1 2">CBS 494.80</strain>
    </source>
</reference>
<keyword evidence="2" id="KW-1185">Reference proteome</keyword>
<name>A0ABR4C7X2_9HELO</name>
<dbReference type="Proteomes" id="UP001595075">
    <property type="component" value="Unassembled WGS sequence"/>
</dbReference>
<gene>
    <name evidence="1" type="ORF">VTL71DRAFT_2084</name>
</gene>
<dbReference type="Gene3D" id="3.40.50.300">
    <property type="entry name" value="P-loop containing nucleotide triphosphate hydrolases"/>
    <property type="match status" value="1"/>
</dbReference>
<comment type="caution">
    <text evidence="1">The sequence shown here is derived from an EMBL/GenBank/DDBJ whole genome shotgun (WGS) entry which is preliminary data.</text>
</comment>